<gene>
    <name evidence="1" type="ORF">LTRI10_LOCUS1901</name>
</gene>
<keyword evidence="2" id="KW-1185">Reference proteome</keyword>
<dbReference type="EMBL" id="OZ034813">
    <property type="protein sequence ID" value="CAL1354046.1"/>
    <property type="molecule type" value="Genomic_DNA"/>
</dbReference>
<evidence type="ECO:0000313" key="2">
    <source>
        <dbReference type="Proteomes" id="UP001497516"/>
    </source>
</evidence>
<name>A0AAV2CDU8_9ROSI</name>
<reference evidence="1 2" key="1">
    <citation type="submission" date="2024-04" db="EMBL/GenBank/DDBJ databases">
        <authorList>
            <person name="Fracassetti M."/>
        </authorList>
    </citation>
    <scope>NUCLEOTIDE SEQUENCE [LARGE SCALE GENOMIC DNA]</scope>
</reference>
<dbReference type="Proteomes" id="UP001497516">
    <property type="component" value="Chromosome 1"/>
</dbReference>
<proteinExistence type="predicted"/>
<sequence length="87" mass="9946">MACSEEASYRWRVSPTTMTWKHGKGERNGERIAGQSKDMQLQNFEYGYKRKTWASAVSEGEGKVLSWQGTTWVENLFSEALSPIPQE</sequence>
<protein>
    <submittedName>
        <fullName evidence="1">Uncharacterized protein</fullName>
    </submittedName>
</protein>
<organism evidence="1 2">
    <name type="scientific">Linum trigynum</name>
    <dbReference type="NCBI Taxonomy" id="586398"/>
    <lineage>
        <taxon>Eukaryota</taxon>
        <taxon>Viridiplantae</taxon>
        <taxon>Streptophyta</taxon>
        <taxon>Embryophyta</taxon>
        <taxon>Tracheophyta</taxon>
        <taxon>Spermatophyta</taxon>
        <taxon>Magnoliopsida</taxon>
        <taxon>eudicotyledons</taxon>
        <taxon>Gunneridae</taxon>
        <taxon>Pentapetalae</taxon>
        <taxon>rosids</taxon>
        <taxon>fabids</taxon>
        <taxon>Malpighiales</taxon>
        <taxon>Linaceae</taxon>
        <taxon>Linum</taxon>
    </lineage>
</organism>
<evidence type="ECO:0000313" key="1">
    <source>
        <dbReference type="EMBL" id="CAL1354046.1"/>
    </source>
</evidence>
<dbReference type="AlphaFoldDB" id="A0AAV2CDU8"/>
<accession>A0AAV2CDU8</accession>